<keyword evidence="8" id="KW-0508">mRNA splicing</keyword>
<evidence type="ECO:0000256" key="2">
    <source>
        <dbReference type="ARBA" id="ARBA00004642"/>
    </source>
</evidence>
<dbReference type="AlphaFoldDB" id="A0A2P6PWS0"/>
<feature type="compositionally biased region" description="Basic residues" evidence="12">
    <location>
        <begin position="204"/>
        <end position="245"/>
    </location>
</feature>
<evidence type="ECO:0000256" key="8">
    <source>
        <dbReference type="ARBA" id="ARBA00023187"/>
    </source>
</evidence>
<keyword evidence="3" id="KW-0597">Phosphoprotein</keyword>
<feature type="domain" description="RRM" evidence="13">
    <location>
        <begin position="7"/>
        <end position="82"/>
    </location>
</feature>
<evidence type="ECO:0000256" key="9">
    <source>
        <dbReference type="ARBA" id="ARBA00023242"/>
    </source>
</evidence>
<dbReference type="GO" id="GO:0006397">
    <property type="term" value="P:mRNA processing"/>
    <property type="evidence" value="ECO:0007669"/>
    <property type="project" value="UniProtKB-KW"/>
</dbReference>
<dbReference type="GO" id="GO:0008380">
    <property type="term" value="P:RNA splicing"/>
    <property type="evidence" value="ECO:0007669"/>
    <property type="project" value="UniProtKB-KW"/>
</dbReference>
<evidence type="ECO:0000256" key="4">
    <source>
        <dbReference type="ARBA" id="ARBA00022664"/>
    </source>
</evidence>
<reference evidence="14 15" key="1">
    <citation type="journal article" date="2018" name="Nat. Genet.">
        <title>The Rosa genome provides new insights in the design of modern roses.</title>
        <authorList>
            <person name="Bendahmane M."/>
        </authorList>
    </citation>
    <scope>NUCLEOTIDE SEQUENCE [LARGE SCALE GENOMIC DNA]</scope>
    <source>
        <strain evidence="15">cv. Old Blush</strain>
    </source>
</reference>
<evidence type="ECO:0000313" key="15">
    <source>
        <dbReference type="Proteomes" id="UP000238479"/>
    </source>
</evidence>
<evidence type="ECO:0000256" key="6">
    <source>
        <dbReference type="ARBA" id="ARBA00022737"/>
    </source>
</evidence>
<dbReference type="PANTHER" id="PTHR23003:SF62">
    <property type="entry name" value="SERINE_ARGININE (SR)-TYPE SHUTTLING MRNA BINDING PROTEIN NPL3"/>
    <property type="match status" value="1"/>
</dbReference>
<evidence type="ECO:0000256" key="5">
    <source>
        <dbReference type="ARBA" id="ARBA00022728"/>
    </source>
</evidence>
<feature type="compositionally biased region" description="Gly residues" evidence="12">
    <location>
        <begin position="97"/>
        <end position="108"/>
    </location>
</feature>
<evidence type="ECO:0000313" key="14">
    <source>
        <dbReference type="EMBL" id="PRQ26377.1"/>
    </source>
</evidence>
<gene>
    <name evidence="14" type="ORF">RchiOBHm_Chr6g0293931</name>
</gene>
<evidence type="ECO:0000256" key="3">
    <source>
        <dbReference type="ARBA" id="ARBA00022553"/>
    </source>
</evidence>
<dbReference type="InterPro" id="IPR035979">
    <property type="entry name" value="RBD_domain_sf"/>
</dbReference>
<comment type="subcellular location">
    <subcellularLocation>
        <location evidence="1">Nucleus speckle</location>
    </subcellularLocation>
    <subcellularLocation>
        <location evidence="2">Nucleus</location>
        <location evidence="2">Nucleoplasm</location>
    </subcellularLocation>
</comment>
<evidence type="ECO:0000256" key="11">
    <source>
        <dbReference type="PROSITE-ProRule" id="PRU00176"/>
    </source>
</evidence>
<proteinExistence type="inferred from homology"/>
<dbReference type="Pfam" id="PF00076">
    <property type="entry name" value="RRM_1"/>
    <property type="match status" value="2"/>
</dbReference>
<dbReference type="InterPro" id="IPR000504">
    <property type="entry name" value="RRM_dom"/>
</dbReference>
<dbReference type="STRING" id="74649.A0A2P6PWS0"/>
<dbReference type="OMA" id="KMDGNRS"/>
<keyword evidence="5" id="KW-0747">Spliceosome</keyword>
<dbReference type="GO" id="GO:0005737">
    <property type="term" value="C:cytoplasm"/>
    <property type="evidence" value="ECO:0007669"/>
    <property type="project" value="TreeGrafter"/>
</dbReference>
<keyword evidence="6" id="KW-0677">Repeat</keyword>
<feature type="region of interest" description="Disordered" evidence="12">
    <location>
        <begin position="80"/>
        <end position="110"/>
    </location>
</feature>
<dbReference type="SMART" id="SM00360">
    <property type="entry name" value="RRM"/>
    <property type="match status" value="2"/>
</dbReference>
<keyword evidence="4" id="KW-0507">mRNA processing</keyword>
<dbReference type="Gene3D" id="3.30.70.330">
    <property type="match status" value="2"/>
</dbReference>
<keyword evidence="7 11" id="KW-0694">RNA-binding</keyword>
<comment type="similarity">
    <text evidence="10">Belongs to the splicing factor SR family. SR subfamily.</text>
</comment>
<dbReference type="InterPro" id="IPR050374">
    <property type="entry name" value="RRT5_SRSF_SR"/>
</dbReference>
<dbReference type="PROSITE" id="PS50102">
    <property type="entry name" value="RRM"/>
    <property type="match status" value="2"/>
</dbReference>
<dbReference type="OrthoDB" id="1099063at2759"/>
<dbReference type="FunFam" id="3.30.70.330:FF:000062">
    <property type="entry name" value="serine/arginine-rich splicing factor SR34A-like"/>
    <property type="match status" value="1"/>
</dbReference>
<feature type="domain" description="RRM" evidence="13">
    <location>
        <begin position="115"/>
        <end position="193"/>
    </location>
</feature>
<dbReference type="PANTHER" id="PTHR23003">
    <property type="entry name" value="RNA RECOGNITION MOTIF RRM DOMAIN CONTAINING PROTEIN"/>
    <property type="match status" value="1"/>
</dbReference>
<dbReference type="GO" id="GO:0005681">
    <property type="term" value="C:spliceosomal complex"/>
    <property type="evidence" value="ECO:0007669"/>
    <property type="project" value="UniProtKB-KW"/>
</dbReference>
<keyword evidence="9" id="KW-0539">Nucleus</keyword>
<accession>A0A2P6PWS0</accession>
<dbReference type="Proteomes" id="UP000238479">
    <property type="component" value="Chromosome 6"/>
</dbReference>
<evidence type="ECO:0000256" key="7">
    <source>
        <dbReference type="ARBA" id="ARBA00022884"/>
    </source>
</evidence>
<dbReference type="InterPro" id="IPR012677">
    <property type="entry name" value="Nucleotide-bd_a/b_plait_sf"/>
</dbReference>
<sequence length="307" mass="34155">MSSRASRTLYVGNLPGDIREREVEDLFYKYGRIAHIDLKVPPRPPGYAFVEFEDARDAEDAIRGRDGYDFDGNRLRVELAHGGRGHSSGGDRHRDSGGGGGGGRGGRGMSRRSDYRVLVSGLPSSASWQDLKDHMRRAGDVCFSQVFRDGSGTTGVVDYTNYEDMKYAIKKLDGSDFRNAFSRSSVRVREYDAKRDSSMSPGRGRSHSRGRSYSRSRSRSYSRSRSRSKSPKPKSSRRSPGRSRSRSGSPPRSRSKSRSPSGSRSRSRSPLPSKRISKSPKKDTSKSPKKRSASRSPSRSRSKSLSR</sequence>
<keyword evidence="15" id="KW-1185">Reference proteome</keyword>
<dbReference type="GO" id="GO:0003729">
    <property type="term" value="F:mRNA binding"/>
    <property type="evidence" value="ECO:0007669"/>
    <property type="project" value="TreeGrafter"/>
</dbReference>
<evidence type="ECO:0000256" key="12">
    <source>
        <dbReference type="SAM" id="MobiDB-lite"/>
    </source>
</evidence>
<evidence type="ECO:0000259" key="13">
    <source>
        <dbReference type="PROSITE" id="PS50102"/>
    </source>
</evidence>
<dbReference type="EMBL" id="PDCK01000044">
    <property type="protein sequence ID" value="PRQ26377.1"/>
    <property type="molecule type" value="Genomic_DNA"/>
</dbReference>
<evidence type="ECO:0000256" key="1">
    <source>
        <dbReference type="ARBA" id="ARBA00004324"/>
    </source>
</evidence>
<dbReference type="Gramene" id="PRQ26377">
    <property type="protein sequence ID" value="PRQ26377"/>
    <property type="gene ID" value="RchiOBHm_Chr6g0293931"/>
</dbReference>
<protein>
    <submittedName>
        <fullName evidence="14">Putative nucleotide-binding alpha-beta plait domain-containing protein</fullName>
    </submittedName>
</protein>
<dbReference type="CDD" id="cd12602">
    <property type="entry name" value="RRM2_SF2_plant_like"/>
    <property type="match status" value="1"/>
</dbReference>
<evidence type="ECO:0000256" key="10">
    <source>
        <dbReference type="ARBA" id="ARBA00061121"/>
    </source>
</evidence>
<name>A0A2P6PWS0_ROSCH</name>
<feature type="compositionally biased region" description="Basic residues" evidence="12">
    <location>
        <begin position="287"/>
        <end position="307"/>
    </location>
</feature>
<dbReference type="FunFam" id="3.30.70.330:FF:000410">
    <property type="entry name" value="ASF/SF2-like pre-mRNA splicing factor SRP31"/>
    <property type="match status" value="1"/>
</dbReference>
<dbReference type="CDD" id="cd12599">
    <property type="entry name" value="RRM1_SF2_plant_like"/>
    <property type="match status" value="1"/>
</dbReference>
<organism evidence="14 15">
    <name type="scientific">Rosa chinensis</name>
    <name type="common">China rose</name>
    <dbReference type="NCBI Taxonomy" id="74649"/>
    <lineage>
        <taxon>Eukaryota</taxon>
        <taxon>Viridiplantae</taxon>
        <taxon>Streptophyta</taxon>
        <taxon>Embryophyta</taxon>
        <taxon>Tracheophyta</taxon>
        <taxon>Spermatophyta</taxon>
        <taxon>Magnoliopsida</taxon>
        <taxon>eudicotyledons</taxon>
        <taxon>Gunneridae</taxon>
        <taxon>Pentapetalae</taxon>
        <taxon>rosids</taxon>
        <taxon>fabids</taxon>
        <taxon>Rosales</taxon>
        <taxon>Rosaceae</taxon>
        <taxon>Rosoideae</taxon>
        <taxon>Rosoideae incertae sedis</taxon>
        <taxon>Rosa</taxon>
    </lineage>
</organism>
<comment type="caution">
    <text evidence="14">The sequence shown here is derived from an EMBL/GenBank/DDBJ whole genome shotgun (WGS) entry which is preliminary data.</text>
</comment>
<dbReference type="GO" id="GO:0016607">
    <property type="term" value="C:nuclear speck"/>
    <property type="evidence" value="ECO:0007669"/>
    <property type="project" value="UniProtKB-SubCell"/>
</dbReference>
<dbReference type="SUPFAM" id="SSF54928">
    <property type="entry name" value="RNA-binding domain, RBD"/>
    <property type="match status" value="1"/>
</dbReference>
<feature type="region of interest" description="Disordered" evidence="12">
    <location>
        <begin position="188"/>
        <end position="307"/>
    </location>
</feature>
<feature type="compositionally biased region" description="Basic and acidic residues" evidence="12">
    <location>
        <begin position="188"/>
        <end position="197"/>
    </location>
</feature>
<feature type="compositionally biased region" description="Low complexity" evidence="12">
    <location>
        <begin position="246"/>
        <end position="274"/>
    </location>
</feature>